<evidence type="ECO:0000313" key="7">
    <source>
        <dbReference type="Proteomes" id="UP001317963"/>
    </source>
</evidence>
<evidence type="ECO:0000256" key="4">
    <source>
        <dbReference type="ARBA" id="ARBA00025707"/>
    </source>
</evidence>
<keyword evidence="3" id="KW-0808">Transferase</keyword>
<proteinExistence type="predicted"/>
<evidence type="ECO:0000256" key="3">
    <source>
        <dbReference type="ARBA" id="ARBA00022679"/>
    </source>
</evidence>
<evidence type="ECO:0000313" key="6">
    <source>
        <dbReference type="EMBL" id="UZP74496.1"/>
    </source>
</evidence>
<dbReference type="GO" id="GO:0032259">
    <property type="term" value="P:methylation"/>
    <property type="evidence" value="ECO:0007669"/>
    <property type="project" value="UniProtKB-KW"/>
</dbReference>
<sequence length="284" mass="30869">MNNQLQKEMWNGRAGASWVRHNTLLEQLLAEPGRRCMDSLSLPPSARLLDVGCGCGNQTLEWASRLDDSSKITGVDISEPMLTLANELKAANQNELQAQVEFIVGDASDSLFPNESFDAIYSRFGVMFFDNPPAAFATLREALKPKGQLGFVCWQSPSLNPFFTAPLQAALSVLPAPPPAKPGAPGPFGLADPDVIKHVLAEAGFNKPRIEPLALELSVGASQPFEEIFEELIQIGPAAALIAESDPSLKDRAREAVYERLRAFYSPGDGIGFEANFWLVTAQR</sequence>
<gene>
    <name evidence="6" type="ORF">E0F26_06960</name>
</gene>
<dbReference type="Pfam" id="PF08241">
    <property type="entry name" value="Methyltransf_11"/>
    <property type="match status" value="1"/>
</dbReference>
<dbReference type="RefSeq" id="WP_279240943.1">
    <property type="nucleotide sequence ID" value="NZ_CP036501.1"/>
</dbReference>
<dbReference type="EMBL" id="CP036501">
    <property type="protein sequence ID" value="UZP74496.1"/>
    <property type="molecule type" value="Genomic_DNA"/>
</dbReference>
<comment type="pathway">
    <text evidence="4">Phospholipid metabolism.</text>
</comment>
<evidence type="ECO:0000256" key="1">
    <source>
        <dbReference type="ARBA" id="ARBA00005189"/>
    </source>
</evidence>
<organism evidence="6 7">
    <name type="scientific">Candidatus Paraluminiphilus aquimaris</name>
    <dbReference type="NCBI Taxonomy" id="2518994"/>
    <lineage>
        <taxon>Bacteria</taxon>
        <taxon>Pseudomonadati</taxon>
        <taxon>Pseudomonadota</taxon>
        <taxon>Gammaproteobacteria</taxon>
        <taxon>Cellvibrionales</taxon>
        <taxon>Halieaceae</taxon>
        <taxon>Candidatus Paraluminiphilus</taxon>
    </lineage>
</organism>
<dbReference type="PANTHER" id="PTHR44307:SF2">
    <property type="entry name" value="PHOSPHOETHANOLAMINE METHYLTRANSFERASE ISOFORM X1"/>
    <property type="match status" value="1"/>
</dbReference>
<name>A0ABY6Q6J4_9GAMM</name>
<dbReference type="CDD" id="cd02440">
    <property type="entry name" value="AdoMet_MTases"/>
    <property type="match status" value="1"/>
</dbReference>
<dbReference type="Gene3D" id="3.40.50.150">
    <property type="entry name" value="Vaccinia Virus protein VP39"/>
    <property type="match status" value="1"/>
</dbReference>
<dbReference type="InterPro" id="IPR029063">
    <property type="entry name" value="SAM-dependent_MTases_sf"/>
</dbReference>
<keyword evidence="2 6" id="KW-0489">Methyltransferase</keyword>
<evidence type="ECO:0000259" key="5">
    <source>
        <dbReference type="Pfam" id="PF08241"/>
    </source>
</evidence>
<reference evidence="6 7" key="1">
    <citation type="submission" date="2019-02" db="EMBL/GenBank/DDBJ databases">
        <title>Halieaceae_genomes.</title>
        <authorList>
            <person name="Li S.-H."/>
        </authorList>
    </citation>
    <scope>NUCLEOTIDE SEQUENCE [LARGE SCALE GENOMIC DNA]</scope>
    <source>
        <strain evidence="6 7">JH123</strain>
    </source>
</reference>
<evidence type="ECO:0000256" key="2">
    <source>
        <dbReference type="ARBA" id="ARBA00022603"/>
    </source>
</evidence>
<dbReference type="GO" id="GO:0008168">
    <property type="term" value="F:methyltransferase activity"/>
    <property type="evidence" value="ECO:0007669"/>
    <property type="project" value="UniProtKB-KW"/>
</dbReference>
<dbReference type="PANTHER" id="PTHR44307">
    <property type="entry name" value="PHOSPHOETHANOLAMINE METHYLTRANSFERASE"/>
    <property type="match status" value="1"/>
</dbReference>
<dbReference type="Proteomes" id="UP001317963">
    <property type="component" value="Chromosome"/>
</dbReference>
<dbReference type="SUPFAM" id="SSF53335">
    <property type="entry name" value="S-adenosyl-L-methionine-dependent methyltransferases"/>
    <property type="match status" value="1"/>
</dbReference>
<protein>
    <submittedName>
        <fullName evidence="6">Class I SAM-dependent methyltransferase</fullName>
    </submittedName>
</protein>
<accession>A0ABY6Q6J4</accession>
<keyword evidence="7" id="KW-1185">Reference proteome</keyword>
<dbReference type="InterPro" id="IPR013216">
    <property type="entry name" value="Methyltransf_11"/>
</dbReference>
<feature type="domain" description="Methyltransferase type 11" evidence="5">
    <location>
        <begin position="49"/>
        <end position="149"/>
    </location>
</feature>
<comment type="pathway">
    <text evidence="1">Lipid metabolism.</text>
</comment>